<keyword evidence="2" id="KW-0548">Nucleotidyltransferase</keyword>
<evidence type="ECO:0000313" key="2">
    <source>
        <dbReference type="EMBL" id="GBP16386.1"/>
    </source>
</evidence>
<evidence type="ECO:0000313" key="3">
    <source>
        <dbReference type="Proteomes" id="UP000299102"/>
    </source>
</evidence>
<keyword evidence="2" id="KW-0695">RNA-directed DNA polymerase</keyword>
<dbReference type="CDD" id="cd01650">
    <property type="entry name" value="RT_nLTR_like"/>
    <property type="match status" value="1"/>
</dbReference>
<comment type="caution">
    <text evidence="2">The sequence shown here is derived from an EMBL/GenBank/DDBJ whole genome shotgun (WGS) entry which is preliminary data.</text>
</comment>
<dbReference type="Pfam" id="PF00078">
    <property type="entry name" value="RVT_1"/>
    <property type="match status" value="1"/>
</dbReference>
<dbReference type="PROSITE" id="PS50878">
    <property type="entry name" value="RT_POL"/>
    <property type="match status" value="1"/>
</dbReference>
<name>A0A4C1TR45_EUMVA</name>
<dbReference type="PANTHER" id="PTHR19446">
    <property type="entry name" value="REVERSE TRANSCRIPTASES"/>
    <property type="match status" value="1"/>
</dbReference>
<evidence type="ECO:0000259" key="1">
    <source>
        <dbReference type="PROSITE" id="PS50878"/>
    </source>
</evidence>
<dbReference type="AlphaFoldDB" id="A0A4C1TR45"/>
<dbReference type="SUPFAM" id="SSF56219">
    <property type="entry name" value="DNase I-like"/>
    <property type="match status" value="1"/>
</dbReference>
<dbReference type="STRING" id="151549.A0A4C1TR45"/>
<dbReference type="OrthoDB" id="7487383at2759"/>
<dbReference type="SUPFAM" id="SSF56672">
    <property type="entry name" value="DNA/RNA polymerases"/>
    <property type="match status" value="1"/>
</dbReference>
<organism evidence="2 3">
    <name type="scientific">Eumeta variegata</name>
    <name type="common">Bagworm moth</name>
    <name type="synonym">Eumeta japonica</name>
    <dbReference type="NCBI Taxonomy" id="151549"/>
    <lineage>
        <taxon>Eukaryota</taxon>
        <taxon>Metazoa</taxon>
        <taxon>Ecdysozoa</taxon>
        <taxon>Arthropoda</taxon>
        <taxon>Hexapoda</taxon>
        <taxon>Insecta</taxon>
        <taxon>Pterygota</taxon>
        <taxon>Neoptera</taxon>
        <taxon>Endopterygota</taxon>
        <taxon>Lepidoptera</taxon>
        <taxon>Glossata</taxon>
        <taxon>Ditrysia</taxon>
        <taxon>Tineoidea</taxon>
        <taxon>Psychidae</taxon>
        <taxon>Oiketicinae</taxon>
        <taxon>Eumeta</taxon>
    </lineage>
</organism>
<gene>
    <name evidence="2" type="primary">RTase</name>
    <name evidence="2" type="ORF">EVAR_9968_1</name>
</gene>
<reference evidence="2 3" key="1">
    <citation type="journal article" date="2019" name="Commun. Biol.">
        <title>The bagworm genome reveals a unique fibroin gene that provides high tensile strength.</title>
        <authorList>
            <person name="Kono N."/>
            <person name="Nakamura H."/>
            <person name="Ohtoshi R."/>
            <person name="Tomita M."/>
            <person name="Numata K."/>
            <person name="Arakawa K."/>
        </authorList>
    </citation>
    <scope>NUCLEOTIDE SEQUENCE [LARGE SCALE GENOMIC DNA]</scope>
</reference>
<feature type="domain" description="Reverse transcriptase" evidence="1">
    <location>
        <begin position="280"/>
        <end position="511"/>
    </location>
</feature>
<keyword evidence="3" id="KW-1185">Reference proteome</keyword>
<accession>A0A4C1TR45</accession>
<protein>
    <submittedName>
        <fullName evidence="2">Probable RNA-directed DNA polymerase from transposon BS</fullName>
    </submittedName>
</protein>
<dbReference type="InterPro" id="IPR043502">
    <property type="entry name" value="DNA/RNA_pol_sf"/>
</dbReference>
<dbReference type="InterPro" id="IPR036691">
    <property type="entry name" value="Endo/exonu/phosph_ase_sf"/>
</dbReference>
<keyword evidence="2" id="KW-0808">Transferase</keyword>
<dbReference type="Proteomes" id="UP000299102">
    <property type="component" value="Unassembled WGS sequence"/>
</dbReference>
<dbReference type="EMBL" id="BGZK01000079">
    <property type="protein sequence ID" value="GBP16386.1"/>
    <property type="molecule type" value="Genomic_DNA"/>
</dbReference>
<sequence>MKALGRSQINSVGRLKPKNISMLSYNARGLVSSVLELKQCALEYSVDIILVQETYLKPKNLKCCKINNYEQTNRVLQKEKQHCTTDRHLAVGPPDGEQPSKKKIITSWRKVSFLLEETDTPILNNIPDNIKTTDEIDHTIGALTNYIATVVENSSREVPAADSRRKLPEDVRVLLKAKNAAMRCASAYPTCENRSCARALQRKVKARIQEFKNDNCSTFMEDITPSHQAYWKLAKALKSDCHLSTPALRTPDNSFAVDDREKAECLADSIEQQCSNYSIHDAAHSHRIEEEVRMKISLEPKDDLAPVSVDEIQKHIKALKTKKAPGLDGISYKALKKEAVVIGLSKPGKPRDLPASYHPISLLSGLVKLFEKTIKTRLKIENSHFATERTLKAGVPQGSILSPLLYSAYVNDIPRPSNGIQLALFVDDTALYLRGSNFRDTTPRLQRAIDELTRWLRLWRIKANPEKSAAIRFNYIKRKKKFTVPYNVATLSIDNAPIPKQHNYKYLGVTLDKHVHFQDHVARDSKLTKFYPSRLYGMIGRKSKMSLHNKRTLYLMCIRPVITTKPPQPTHNVGRNLRATAGTPLFKKAMEHSIRSAGRSHFRGRKASRRKKYATRIVGQSRAVSISMLPDAFDEDVKAYGLMAVPFLCFFGDFLVRESRTHLCARACGRPIMAFFSSFPIPLARGKLQKKDIQSVSAQPSRRQELQTVVSEVKSVFDSHLQNQPSVGITDTYRPPSMNRLNSCGEAGHPCGCQISVCAFKCSSPRPWGGKRPWSCRGRASAGWPSCRSARWSASRPLQLQLPLTSAR</sequence>
<dbReference type="InterPro" id="IPR000477">
    <property type="entry name" value="RT_dom"/>
</dbReference>
<dbReference type="GO" id="GO:0003964">
    <property type="term" value="F:RNA-directed DNA polymerase activity"/>
    <property type="evidence" value="ECO:0007669"/>
    <property type="project" value="UniProtKB-KW"/>
</dbReference>
<proteinExistence type="predicted"/>